<sequence>LDRPDALPNLHRILLDGDPKTKREVAWALSNIAAGNSKQIQAIFDAGIVPSLMNILSNETFRTRTEVCWVIANLIAGGNEQHISEIVKLGVLLAFSDMLTVMDSGLVLVILKALECILMAGESSKAKVKSKAPLQELLAAHYKGEGKILKARVMLLVKSSERRTFIY</sequence>
<protein>
    <submittedName>
        <fullName evidence="4">IBB domain-containing protein</fullName>
    </submittedName>
</protein>
<dbReference type="AlphaFoldDB" id="A0A183EL39"/>
<evidence type="ECO:0000256" key="2">
    <source>
        <dbReference type="ARBA" id="ARBA00022448"/>
    </source>
</evidence>
<dbReference type="InterPro" id="IPR016024">
    <property type="entry name" value="ARM-type_fold"/>
</dbReference>
<evidence type="ECO:0000256" key="1">
    <source>
        <dbReference type="ARBA" id="ARBA00010394"/>
    </source>
</evidence>
<dbReference type="WBParaSite" id="GPUH_0002170701-mRNA-1">
    <property type="protein sequence ID" value="GPUH_0002170701-mRNA-1"/>
    <property type="gene ID" value="GPUH_0002170701"/>
</dbReference>
<dbReference type="Gene3D" id="1.25.10.10">
    <property type="entry name" value="Leucine-rich Repeat Variant"/>
    <property type="match status" value="1"/>
</dbReference>
<dbReference type="InterPro" id="IPR011989">
    <property type="entry name" value="ARM-like"/>
</dbReference>
<dbReference type="SMART" id="SM00185">
    <property type="entry name" value="ARM"/>
    <property type="match status" value="3"/>
</dbReference>
<reference evidence="4" key="1">
    <citation type="submission" date="2016-06" db="UniProtKB">
        <authorList>
            <consortium name="WormBaseParasite"/>
        </authorList>
    </citation>
    <scope>IDENTIFICATION</scope>
</reference>
<dbReference type="GO" id="GO:0015031">
    <property type="term" value="P:protein transport"/>
    <property type="evidence" value="ECO:0007669"/>
    <property type="project" value="UniProtKB-KW"/>
</dbReference>
<comment type="similarity">
    <text evidence="1">Belongs to the importin alpha family.</text>
</comment>
<keyword evidence="2" id="KW-0813">Transport</keyword>
<dbReference type="SUPFAM" id="SSF48371">
    <property type="entry name" value="ARM repeat"/>
    <property type="match status" value="1"/>
</dbReference>
<organism evidence="4">
    <name type="scientific">Gongylonema pulchrum</name>
    <dbReference type="NCBI Taxonomy" id="637853"/>
    <lineage>
        <taxon>Eukaryota</taxon>
        <taxon>Metazoa</taxon>
        <taxon>Ecdysozoa</taxon>
        <taxon>Nematoda</taxon>
        <taxon>Chromadorea</taxon>
        <taxon>Rhabditida</taxon>
        <taxon>Spirurina</taxon>
        <taxon>Spiruromorpha</taxon>
        <taxon>Spiruroidea</taxon>
        <taxon>Gongylonematidae</taxon>
        <taxon>Gongylonema</taxon>
    </lineage>
</organism>
<accession>A0A183EL39</accession>
<keyword evidence="3" id="KW-0653">Protein transport</keyword>
<name>A0A183EL39_9BILA</name>
<proteinExistence type="inferred from homology"/>
<evidence type="ECO:0000256" key="3">
    <source>
        <dbReference type="ARBA" id="ARBA00022927"/>
    </source>
</evidence>
<dbReference type="InterPro" id="IPR000225">
    <property type="entry name" value="Armadillo"/>
</dbReference>
<dbReference type="PANTHER" id="PTHR23316">
    <property type="entry name" value="IMPORTIN ALPHA"/>
    <property type="match status" value="1"/>
</dbReference>
<dbReference type="Pfam" id="PF00514">
    <property type="entry name" value="Arm"/>
    <property type="match status" value="1"/>
</dbReference>
<evidence type="ECO:0000313" key="4">
    <source>
        <dbReference type="WBParaSite" id="GPUH_0002170701-mRNA-1"/>
    </source>
</evidence>